<evidence type="ECO:0000259" key="1">
    <source>
        <dbReference type="SMART" id="SM01008"/>
    </source>
</evidence>
<name>A0A7W9F050_9RHOB</name>
<dbReference type="InterPro" id="IPR006311">
    <property type="entry name" value="TAT_signal"/>
</dbReference>
<dbReference type="InterPro" id="IPR012368">
    <property type="entry name" value="OxRdtase_Mopterin-bd_su_IorB"/>
</dbReference>
<dbReference type="InterPro" id="IPR037165">
    <property type="entry name" value="AldOxase/xan_DH_Mopterin-bd_sf"/>
</dbReference>
<dbReference type="SMART" id="SM01008">
    <property type="entry name" value="Ald_Xan_dh_C"/>
    <property type="match status" value="1"/>
</dbReference>
<dbReference type="InterPro" id="IPR046867">
    <property type="entry name" value="AldOxase/xan_DH_MoCoBD2"/>
</dbReference>
<keyword evidence="2" id="KW-0560">Oxidoreductase</keyword>
<dbReference type="Gene3D" id="3.30.365.10">
    <property type="entry name" value="Aldehyde oxidase/xanthine dehydrogenase, molybdopterin binding domain"/>
    <property type="match status" value="4"/>
</dbReference>
<feature type="domain" description="Aldehyde oxidase/xanthine dehydrogenase a/b hammerhead" evidence="1">
    <location>
        <begin position="237"/>
        <end position="314"/>
    </location>
</feature>
<dbReference type="PROSITE" id="PS51318">
    <property type="entry name" value="TAT"/>
    <property type="match status" value="1"/>
</dbReference>
<dbReference type="AlphaFoldDB" id="A0A7W9F050"/>
<organism evidence="2 3">
    <name type="scientific">Yoonia ponticola</name>
    <dbReference type="NCBI Taxonomy" id="1524255"/>
    <lineage>
        <taxon>Bacteria</taxon>
        <taxon>Pseudomonadati</taxon>
        <taxon>Pseudomonadota</taxon>
        <taxon>Alphaproteobacteria</taxon>
        <taxon>Rhodobacterales</taxon>
        <taxon>Paracoccaceae</taxon>
        <taxon>Yoonia</taxon>
    </lineage>
</organism>
<dbReference type="PIRSF" id="PIRSF036389">
    <property type="entry name" value="IOR_B"/>
    <property type="match status" value="1"/>
</dbReference>
<reference evidence="2 3" key="1">
    <citation type="submission" date="2020-08" db="EMBL/GenBank/DDBJ databases">
        <title>Genomic Encyclopedia of Type Strains, Phase IV (KMG-IV): sequencing the most valuable type-strain genomes for metagenomic binning, comparative biology and taxonomic classification.</title>
        <authorList>
            <person name="Goeker M."/>
        </authorList>
    </citation>
    <scope>NUCLEOTIDE SEQUENCE [LARGE SCALE GENOMIC DNA]</scope>
    <source>
        <strain evidence="2 3">DSM 101064</strain>
    </source>
</reference>
<dbReference type="RefSeq" id="WP_183529486.1">
    <property type="nucleotide sequence ID" value="NZ_JACIJM010000006.1"/>
</dbReference>
<dbReference type="InterPro" id="IPR052516">
    <property type="entry name" value="N-heterocyclic_Hydroxylase"/>
</dbReference>
<accession>A0A7W9F050</accession>
<gene>
    <name evidence="2" type="ORF">FHS72_002475</name>
</gene>
<dbReference type="EMBL" id="JACIJM010000006">
    <property type="protein sequence ID" value="MBB5722845.1"/>
    <property type="molecule type" value="Genomic_DNA"/>
</dbReference>
<sequence>MASIGKIARRTFLIGSAALVGGVAFGVYKVKQDAPNPLVTANGESTLNPFILINADGVTIITPRAEMGQGIQTTLAALVAEEMDLNWDDVRVMHGPPAQAYYNSALLGVALPYHIYADSEFMTGVRDNLGQVGKLLNLQVTGGSSSSRDGYTRMREAGATARETLKLAAAKRWDVDVSTLTTENGHVIAADGEKLSYIDLAADAAQIDPPSVDLRAKSEWTKLGTPMPRTDMVAKSTGTATYATDVPLEGAKFATVRFNPARSGMVSFDASAALEMDGVDNVLDLGDGIAVVASNTWLAFQAAEMVEIAWEAASYPATSDAMRDAITASLSSEPNSTTRDDGDVDAAIDGTEITAGYSVPWLAHATMEPMTTTALYANDALTIWSGAQAPILMQEKCAAVVGLTPEQVTVNTMYMGGGFGRRTESDAAVQAAQIAKQYPDTPIKLTWTREEDMRHDFYRPAAAASFRGVVKDGEAVLLHGKIAAPSVTHQSTFRMVGQVPPGPDRAHVEGAADQPYGIENFRLTGHLTDLDVPIGFWRSVSASFNGFFFDTFIDEMANAAGADPLKFRLNLAAKEHAASAAVIAKVGEMANWTGQTPDGVGRGIGFTYSFGTPVAEIVEVVDEDGAIRINKCWIACDVGTALDPSIIEAQMISGAIYGMSAAAQGEISFVDGAADQWNFPDYDALRMHNTPDFEVAILETGHAIGGAGEPGTPPSMPALGNALFDLTGTRATSLPLIKTFNLIL</sequence>
<dbReference type="Proteomes" id="UP000535415">
    <property type="component" value="Unassembled WGS sequence"/>
</dbReference>
<keyword evidence="3" id="KW-1185">Reference proteome</keyword>
<dbReference type="Pfam" id="PF20256">
    <property type="entry name" value="MoCoBD_2"/>
    <property type="match status" value="2"/>
</dbReference>
<dbReference type="InterPro" id="IPR000674">
    <property type="entry name" value="Ald_Oxase/Xan_DH_a/b"/>
</dbReference>
<evidence type="ECO:0000313" key="3">
    <source>
        <dbReference type="Proteomes" id="UP000535415"/>
    </source>
</evidence>
<evidence type="ECO:0000313" key="2">
    <source>
        <dbReference type="EMBL" id="MBB5722845.1"/>
    </source>
</evidence>
<proteinExistence type="predicted"/>
<comment type="caution">
    <text evidence="2">The sequence shown here is derived from an EMBL/GenBank/DDBJ whole genome shotgun (WGS) entry which is preliminary data.</text>
</comment>
<protein>
    <submittedName>
        <fullName evidence="2">Isoquinoline 1-oxidoreductase beta subunit</fullName>
        <ecNumber evidence="2">1.3.99.16</ecNumber>
    </submittedName>
</protein>
<dbReference type="GO" id="GO:0047121">
    <property type="term" value="F:isoquinoline 1-oxidoreductase activity"/>
    <property type="evidence" value="ECO:0007669"/>
    <property type="project" value="UniProtKB-EC"/>
</dbReference>
<dbReference type="SUPFAM" id="SSF56003">
    <property type="entry name" value="Molybdenum cofactor-binding domain"/>
    <property type="match status" value="2"/>
</dbReference>
<dbReference type="Gene3D" id="3.90.1170.50">
    <property type="entry name" value="Aldehyde oxidase/xanthine dehydrogenase, a/b hammerhead"/>
    <property type="match status" value="1"/>
</dbReference>
<dbReference type="EC" id="1.3.99.16" evidence="2"/>
<dbReference type="Pfam" id="PF02738">
    <property type="entry name" value="MoCoBD_1"/>
    <property type="match status" value="1"/>
</dbReference>
<dbReference type="PANTHER" id="PTHR47495:SF2">
    <property type="entry name" value="ALDEHYDE DEHYDROGENASE"/>
    <property type="match status" value="1"/>
</dbReference>
<dbReference type="PANTHER" id="PTHR47495">
    <property type="entry name" value="ALDEHYDE DEHYDROGENASE"/>
    <property type="match status" value="1"/>
</dbReference>
<dbReference type="InterPro" id="IPR008274">
    <property type="entry name" value="AldOxase/xan_DH_MoCoBD1"/>
</dbReference>